<sequence length="50" mass="6176">MPGTKRWEHAMNLLTENKEMKKMFNDMKKLQKEMEALQKRMKDFDVKIKF</sequence>
<organism evidence="2 3">
    <name type="scientific">Paenibacillus gyeongsangnamensis</name>
    <dbReference type="NCBI Taxonomy" id="3388067"/>
    <lineage>
        <taxon>Bacteria</taxon>
        <taxon>Bacillati</taxon>
        <taxon>Bacillota</taxon>
        <taxon>Bacilli</taxon>
        <taxon>Bacillales</taxon>
        <taxon>Paenibacillaceae</taxon>
        <taxon>Paenibacillus</taxon>
    </lineage>
</organism>
<evidence type="ECO:0000313" key="3">
    <source>
        <dbReference type="Proteomes" id="UP001527882"/>
    </source>
</evidence>
<feature type="coiled-coil region" evidence="1">
    <location>
        <begin position="13"/>
        <end position="47"/>
    </location>
</feature>
<dbReference type="RefSeq" id="WP_269885301.1">
    <property type="nucleotide sequence ID" value="NZ_JAQAGZ010000026.1"/>
</dbReference>
<comment type="caution">
    <text evidence="2">The sequence shown here is derived from an EMBL/GenBank/DDBJ whole genome shotgun (WGS) entry which is preliminary data.</text>
</comment>
<accession>A0ABT4QIU6</accession>
<evidence type="ECO:0000313" key="2">
    <source>
        <dbReference type="EMBL" id="MCZ8516770.1"/>
    </source>
</evidence>
<gene>
    <name evidence="2" type="ORF">O9H85_31285</name>
</gene>
<evidence type="ECO:0000256" key="1">
    <source>
        <dbReference type="SAM" id="Coils"/>
    </source>
</evidence>
<keyword evidence="3" id="KW-1185">Reference proteome</keyword>
<reference evidence="2 3" key="1">
    <citation type="submission" date="2022-12" db="EMBL/GenBank/DDBJ databases">
        <title>Draft genome sequence of Paenibacillus sp. dW9.</title>
        <authorList>
            <person name="Choi E.-W."/>
            <person name="Kim D.-U."/>
        </authorList>
    </citation>
    <scope>NUCLEOTIDE SEQUENCE [LARGE SCALE GENOMIC DNA]</scope>
    <source>
        <strain evidence="3">dW9</strain>
    </source>
</reference>
<dbReference type="Proteomes" id="UP001527882">
    <property type="component" value="Unassembled WGS sequence"/>
</dbReference>
<protein>
    <submittedName>
        <fullName evidence="2">Uncharacterized protein</fullName>
    </submittedName>
</protein>
<proteinExistence type="predicted"/>
<keyword evidence="1" id="KW-0175">Coiled coil</keyword>
<name>A0ABT4QIU6_9BACL</name>
<dbReference type="EMBL" id="JAQAGZ010000026">
    <property type="protein sequence ID" value="MCZ8516770.1"/>
    <property type="molecule type" value="Genomic_DNA"/>
</dbReference>